<proteinExistence type="predicted"/>
<feature type="compositionally biased region" description="Low complexity" evidence="1">
    <location>
        <begin position="30"/>
        <end position="49"/>
    </location>
</feature>
<feature type="compositionally biased region" description="Low complexity" evidence="1">
    <location>
        <begin position="1"/>
        <end position="13"/>
    </location>
</feature>
<evidence type="ECO:0000313" key="2">
    <source>
        <dbReference type="EMBL" id="CAA9447470.1"/>
    </source>
</evidence>
<feature type="non-terminal residue" evidence="2">
    <location>
        <position position="1"/>
    </location>
</feature>
<feature type="compositionally biased region" description="Polar residues" evidence="1">
    <location>
        <begin position="54"/>
        <end position="65"/>
    </location>
</feature>
<evidence type="ECO:0000256" key="1">
    <source>
        <dbReference type="SAM" id="MobiDB-lite"/>
    </source>
</evidence>
<sequence>CPPVPTTTWSPTSCAAPPCPRGRRAGWWPRSSRTSTSRCRTSSAAGTRSCGSAAGTTTGSSQAWVPSSRRDGSPRRPSRPGSCAASSTA</sequence>
<gene>
    <name evidence="2" type="ORF">AVDCRST_MAG66-4536</name>
</gene>
<dbReference type="EMBL" id="CADCUS010000615">
    <property type="protein sequence ID" value="CAA9447470.1"/>
    <property type="molecule type" value="Genomic_DNA"/>
</dbReference>
<name>A0A6J4QNV0_9PSEU</name>
<accession>A0A6J4QNV0</accession>
<feature type="region of interest" description="Disordered" evidence="1">
    <location>
        <begin position="1"/>
        <end position="89"/>
    </location>
</feature>
<organism evidence="2">
    <name type="scientific">uncultured Pseudonocardia sp</name>
    <dbReference type="NCBI Taxonomy" id="211455"/>
    <lineage>
        <taxon>Bacteria</taxon>
        <taxon>Bacillati</taxon>
        <taxon>Actinomycetota</taxon>
        <taxon>Actinomycetes</taxon>
        <taxon>Pseudonocardiales</taxon>
        <taxon>Pseudonocardiaceae</taxon>
        <taxon>Pseudonocardia</taxon>
        <taxon>environmental samples</taxon>
    </lineage>
</organism>
<feature type="non-terminal residue" evidence="2">
    <location>
        <position position="89"/>
    </location>
</feature>
<dbReference type="AlphaFoldDB" id="A0A6J4QNV0"/>
<reference evidence="2" key="1">
    <citation type="submission" date="2020-02" db="EMBL/GenBank/DDBJ databases">
        <authorList>
            <person name="Meier V. D."/>
        </authorList>
    </citation>
    <scope>NUCLEOTIDE SEQUENCE</scope>
    <source>
        <strain evidence="2">AVDCRST_MAG66</strain>
    </source>
</reference>
<protein>
    <submittedName>
        <fullName evidence="2">Uncharacterized protein</fullName>
    </submittedName>
</protein>